<evidence type="ECO:0000256" key="5">
    <source>
        <dbReference type="ARBA" id="ARBA00023004"/>
    </source>
</evidence>
<evidence type="ECO:0000256" key="1">
    <source>
        <dbReference type="ARBA" id="ARBA00022448"/>
    </source>
</evidence>
<dbReference type="PROSITE" id="PS51257">
    <property type="entry name" value="PROKAR_LIPOPROTEIN"/>
    <property type="match status" value="1"/>
</dbReference>
<dbReference type="Pfam" id="PF13442">
    <property type="entry name" value="Cytochrome_CBB3"/>
    <property type="match status" value="1"/>
</dbReference>
<dbReference type="OrthoDB" id="7933886at2"/>
<dbReference type="EMBL" id="VCIW01000004">
    <property type="protein sequence ID" value="TLS52650.1"/>
    <property type="molecule type" value="Genomic_DNA"/>
</dbReference>
<dbReference type="AlphaFoldDB" id="A0A5R9GEU5"/>
<protein>
    <submittedName>
        <fullName evidence="10">Cytochrome c</fullName>
    </submittedName>
</protein>
<dbReference type="Proteomes" id="UP000309676">
    <property type="component" value="Unassembled WGS sequence"/>
</dbReference>
<dbReference type="InterPro" id="IPR036909">
    <property type="entry name" value="Cyt_c-like_dom_sf"/>
</dbReference>
<keyword evidence="5 6" id="KW-0408">Iron</keyword>
<dbReference type="InterPro" id="IPR051811">
    <property type="entry name" value="Cytochrome_c550/c551-like"/>
</dbReference>
<keyword evidence="4" id="KW-0249">Electron transport</keyword>
<dbReference type="GO" id="GO:0020037">
    <property type="term" value="F:heme binding"/>
    <property type="evidence" value="ECO:0007669"/>
    <property type="project" value="InterPro"/>
</dbReference>
<evidence type="ECO:0000256" key="7">
    <source>
        <dbReference type="SAM" id="MobiDB-lite"/>
    </source>
</evidence>
<evidence type="ECO:0000313" key="10">
    <source>
        <dbReference type="EMBL" id="TLS52650.1"/>
    </source>
</evidence>
<dbReference type="InterPro" id="IPR008168">
    <property type="entry name" value="Cyt_C_IC"/>
</dbReference>
<feature type="chain" id="PRO_5039533297" evidence="8">
    <location>
        <begin position="22"/>
        <end position="130"/>
    </location>
</feature>
<evidence type="ECO:0000256" key="4">
    <source>
        <dbReference type="ARBA" id="ARBA00022982"/>
    </source>
</evidence>
<keyword evidence="8" id="KW-0732">Signal</keyword>
<name>A0A5R9GEU5_9BACL</name>
<organism evidence="10 11">
    <name type="scientific">Paenibacillus antri</name>
    <dbReference type="NCBI Taxonomy" id="2582848"/>
    <lineage>
        <taxon>Bacteria</taxon>
        <taxon>Bacillati</taxon>
        <taxon>Bacillota</taxon>
        <taxon>Bacilli</taxon>
        <taxon>Bacillales</taxon>
        <taxon>Paenibacillaceae</taxon>
        <taxon>Paenibacillus</taxon>
    </lineage>
</organism>
<sequence>MVKMRWMLLCMALAASLSACGGGGGNDAGEAPAGDAAPPAETENGAAGDAGGGDLEATARPIYEGNCMACHGTDLAGAGSFPSLQQVGADMTQEEIAAKIAGGGNGMPAFEGRLTDDEIGALSQWLAAMK</sequence>
<feature type="region of interest" description="Disordered" evidence="7">
    <location>
        <begin position="24"/>
        <end position="57"/>
    </location>
</feature>
<dbReference type="PANTHER" id="PTHR37823">
    <property type="entry name" value="CYTOCHROME C-553-LIKE"/>
    <property type="match status" value="1"/>
</dbReference>
<dbReference type="PANTHER" id="PTHR37823:SF4">
    <property type="entry name" value="MENAQUINOL-CYTOCHROME C REDUCTASE CYTOCHROME B_C SUBUNIT"/>
    <property type="match status" value="1"/>
</dbReference>
<reference evidence="10 11" key="1">
    <citation type="submission" date="2019-05" db="EMBL/GenBank/DDBJ databases">
        <authorList>
            <person name="Narsing Rao M.P."/>
            <person name="Li W.J."/>
        </authorList>
    </citation>
    <scope>NUCLEOTIDE SEQUENCE [LARGE SCALE GENOMIC DNA]</scope>
    <source>
        <strain evidence="10 11">SYSU_K30003</strain>
    </source>
</reference>
<keyword evidence="3 6" id="KW-0479">Metal-binding</keyword>
<evidence type="ECO:0000256" key="6">
    <source>
        <dbReference type="PROSITE-ProRule" id="PRU00433"/>
    </source>
</evidence>
<dbReference type="PROSITE" id="PS51007">
    <property type="entry name" value="CYTC"/>
    <property type="match status" value="1"/>
</dbReference>
<dbReference type="GO" id="GO:0009055">
    <property type="term" value="F:electron transfer activity"/>
    <property type="evidence" value="ECO:0007669"/>
    <property type="project" value="InterPro"/>
</dbReference>
<dbReference type="InterPro" id="IPR009056">
    <property type="entry name" value="Cyt_c-like_dom"/>
</dbReference>
<proteinExistence type="predicted"/>
<gene>
    <name evidence="10" type="ORF">FE782_08435</name>
</gene>
<dbReference type="PRINTS" id="PR00605">
    <property type="entry name" value="CYTCHROMECIC"/>
</dbReference>
<evidence type="ECO:0000256" key="3">
    <source>
        <dbReference type="ARBA" id="ARBA00022723"/>
    </source>
</evidence>
<dbReference type="RefSeq" id="WP_138193641.1">
    <property type="nucleotide sequence ID" value="NZ_VCIW01000004.1"/>
</dbReference>
<keyword evidence="2 6" id="KW-0349">Heme</keyword>
<evidence type="ECO:0000256" key="8">
    <source>
        <dbReference type="SAM" id="SignalP"/>
    </source>
</evidence>
<comment type="caution">
    <text evidence="10">The sequence shown here is derived from an EMBL/GenBank/DDBJ whole genome shotgun (WGS) entry which is preliminary data.</text>
</comment>
<evidence type="ECO:0000313" key="11">
    <source>
        <dbReference type="Proteomes" id="UP000309676"/>
    </source>
</evidence>
<dbReference type="GO" id="GO:0005506">
    <property type="term" value="F:iron ion binding"/>
    <property type="evidence" value="ECO:0007669"/>
    <property type="project" value="InterPro"/>
</dbReference>
<feature type="compositionally biased region" description="Low complexity" evidence="7">
    <location>
        <begin position="28"/>
        <end position="47"/>
    </location>
</feature>
<evidence type="ECO:0000259" key="9">
    <source>
        <dbReference type="PROSITE" id="PS51007"/>
    </source>
</evidence>
<dbReference type="SUPFAM" id="SSF46626">
    <property type="entry name" value="Cytochrome c"/>
    <property type="match status" value="1"/>
</dbReference>
<accession>A0A5R9GEU5</accession>
<keyword evidence="1" id="KW-0813">Transport</keyword>
<evidence type="ECO:0000256" key="2">
    <source>
        <dbReference type="ARBA" id="ARBA00022617"/>
    </source>
</evidence>
<keyword evidence="11" id="KW-1185">Reference proteome</keyword>
<feature type="domain" description="Cytochrome c" evidence="9">
    <location>
        <begin position="54"/>
        <end position="130"/>
    </location>
</feature>
<dbReference type="Gene3D" id="1.10.760.10">
    <property type="entry name" value="Cytochrome c-like domain"/>
    <property type="match status" value="1"/>
</dbReference>
<feature type="signal peptide" evidence="8">
    <location>
        <begin position="1"/>
        <end position="21"/>
    </location>
</feature>